<dbReference type="Pfam" id="PF04384">
    <property type="entry name" value="Fe-S_assembly"/>
    <property type="match status" value="1"/>
</dbReference>
<dbReference type="Proteomes" id="UP001056386">
    <property type="component" value="Chromosome 1"/>
</dbReference>
<evidence type="ECO:0000313" key="2">
    <source>
        <dbReference type="EMBL" id="USS45039.1"/>
    </source>
</evidence>
<reference evidence="1 3" key="1">
    <citation type="submission" date="2020-12" db="EMBL/GenBank/DDBJ databases">
        <title>FDA dAtabase for Regulatory Grade micrObial Sequences (FDA-ARGOS): Supporting development and validation of Infectious Disease Dx tests.</title>
        <authorList>
            <person name="Minogue T."/>
            <person name="Wolcott M."/>
            <person name="Wasieloski L."/>
            <person name="Aguilar W."/>
            <person name="Moore D."/>
            <person name="Jaissle J."/>
            <person name="Tallon L."/>
            <person name="Sadzewicz L."/>
            <person name="Zhao X."/>
            <person name="Boylan J."/>
            <person name="Ott S."/>
            <person name="Bowen H."/>
            <person name="Vavikolanu K."/>
            <person name="Mehta A."/>
            <person name="Aluvathingal J."/>
            <person name="Nadendla S."/>
            <person name="Yan Y."/>
            <person name="Sichtig H."/>
        </authorList>
    </citation>
    <scope>NUCLEOTIDE SEQUENCE [LARGE SCALE GENOMIC DNA]</scope>
    <source>
        <strain evidence="1 3">FDAARGOS_949</strain>
    </source>
</reference>
<evidence type="ECO:0000313" key="1">
    <source>
        <dbReference type="EMBL" id="QPQ92942.1"/>
    </source>
</evidence>
<dbReference type="EMBL" id="CP099587">
    <property type="protein sequence ID" value="USS45039.1"/>
    <property type="molecule type" value="Genomic_DNA"/>
</dbReference>
<evidence type="ECO:0000313" key="4">
    <source>
        <dbReference type="Proteomes" id="UP001056386"/>
    </source>
</evidence>
<dbReference type="SUPFAM" id="SSF140319">
    <property type="entry name" value="IscX-like"/>
    <property type="match status" value="1"/>
</dbReference>
<dbReference type="GO" id="GO:0008198">
    <property type="term" value="F:ferrous iron binding"/>
    <property type="evidence" value="ECO:0007669"/>
    <property type="project" value="TreeGrafter"/>
</dbReference>
<protein>
    <submittedName>
        <fullName evidence="1">Fe-S cluster assembly protein IscX</fullName>
    </submittedName>
</protein>
<dbReference type="InterPro" id="IPR007479">
    <property type="entry name" value="ISC_FeS_clus_asmbl_IscsX"/>
</dbReference>
<dbReference type="EMBL" id="CP065601">
    <property type="protein sequence ID" value="QPQ92942.1"/>
    <property type="molecule type" value="Genomic_DNA"/>
</dbReference>
<gene>
    <name evidence="1" type="primary">iscX</name>
    <name evidence="1" type="ORF">I6H06_28365</name>
    <name evidence="2" type="ORF">NFI99_25940</name>
</gene>
<organism evidence="1 3">
    <name type="scientific">Burkholderia glumae</name>
    <name type="common">Pseudomonas glumae</name>
    <dbReference type="NCBI Taxonomy" id="337"/>
    <lineage>
        <taxon>Bacteria</taxon>
        <taxon>Pseudomonadati</taxon>
        <taxon>Pseudomonadota</taxon>
        <taxon>Betaproteobacteria</taxon>
        <taxon>Burkholderiales</taxon>
        <taxon>Burkholderiaceae</taxon>
        <taxon>Burkholderia</taxon>
    </lineage>
</organism>
<dbReference type="InterPro" id="IPR036762">
    <property type="entry name" value="IscX-like_sf"/>
</dbReference>
<name>A0AAP9Y447_BURGL</name>
<evidence type="ECO:0000313" key="3">
    <source>
        <dbReference type="Proteomes" id="UP000594892"/>
    </source>
</evidence>
<dbReference type="Gene3D" id="1.10.10.600">
    <property type="entry name" value="IscX-like"/>
    <property type="match status" value="1"/>
</dbReference>
<dbReference type="PANTHER" id="PTHR37532:SF1">
    <property type="entry name" value="PROTEIN ISCX"/>
    <property type="match status" value="1"/>
</dbReference>
<dbReference type="AlphaFoldDB" id="A0AAP9Y447"/>
<proteinExistence type="predicted"/>
<accession>A0AAP9Y447</accession>
<sequence>MKWTDSREIAMALADKYPEVDPRTIRFTDLHQWVLGLDGFDDAPDRSGEKILEAIQLLWIDEADYDDA</sequence>
<reference evidence="2" key="2">
    <citation type="submission" date="2022-06" db="EMBL/GenBank/DDBJ databases">
        <title>Draft genome sequence of Burkholderia glumae strain GR20004 isolated from rice panicle showing bacterial panicle blight.</title>
        <authorList>
            <person name="Choi S.Y."/>
            <person name="Lee Y.H."/>
        </authorList>
    </citation>
    <scope>NUCLEOTIDE SEQUENCE</scope>
    <source>
        <strain evidence="2">GR20004</strain>
    </source>
</reference>
<dbReference type="RefSeq" id="WP_015876411.1">
    <property type="nucleotide sequence ID" value="NZ_CP021074.1"/>
</dbReference>
<dbReference type="NCBIfam" id="TIGR03412">
    <property type="entry name" value="iscX_yfhJ"/>
    <property type="match status" value="1"/>
</dbReference>
<dbReference type="PIRSF" id="PIRSF039003">
    <property type="entry name" value="IscX"/>
    <property type="match status" value="1"/>
</dbReference>
<dbReference type="FunFam" id="1.10.10.600:FF:000001">
    <property type="entry name" value="Fe-S assembly protein IscX"/>
    <property type="match status" value="1"/>
</dbReference>
<keyword evidence="4" id="KW-1185">Reference proteome</keyword>
<dbReference type="GeneID" id="45698600"/>
<dbReference type="GO" id="GO:0016226">
    <property type="term" value="P:iron-sulfur cluster assembly"/>
    <property type="evidence" value="ECO:0007669"/>
    <property type="project" value="UniProtKB-UniRule"/>
</dbReference>
<dbReference type="PANTHER" id="PTHR37532">
    <property type="entry name" value="PROTEIN ISCX"/>
    <property type="match status" value="1"/>
</dbReference>
<dbReference type="Proteomes" id="UP000594892">
    <property type="component" value="Chromosome 2"/>
</dbReference>
<dbReference type="GO" id="GO:0005829">
    <property type="term" value="C:cytosol"/>
    <property type="evidence" value="ECO:0007669"/>
    <property type="project" value="TreeGrafter"/>
</dbReference>